<evidence type="ECO:0000313" key="1">
    <source>
        <dbReference type="Ensembl" id="ENSJJAP00000010710.1"/>
    </source>
</evidence>
<accession>A0A8C5KGX5</accession>
<dbReference type="Ensembl" id="ENSJJAT00000017173.1">
    <property type="protein sequence ID" value="ENSJJAP00000010710.1"/>
    <property type="gene ID" value="ENSJJAG00000014225.1"/>
</dbReference>
<sequence>MPLKFLCKELWVAVFQKQMDGLFLAFACGPLCGAPRTLGFQSLVIASVAALPSCKFQVLILKPR</sequence>
<dbReference type="AlphaFoldDB" id="A0A8C5KGX5"/>
<reference evidence="1" key="1">
    <citation type="submission" date="2025-08" db="UniProtKB">
        <authorList>
            <consortium name="Ensembl"/>
        </authorList>
    </citation>
    <scope>IDENTIFICATION</scope>
</reference>
<keyword evidence="2" id="KW-1185">Reference proteome</keyword>
<organism evidence="1 2">
    <name type="scientific">Jaculus jaculus</name>
    <name type="common">Lesser Egyptian jerboa</name>
    <dbReference type="NCBI Taxonomy" id="51337"/>
    <lineage>
        <taxon>Eukaryota</taxon>
        <taxon>Metazoa</taxon>
        <taxon>Chordata</taxon>
        <taxon>Craniata</taxon>
        <taxon>Vertebrata</taxon>
        <taxon>Euteleostomi</taxon>
        <taxon>Mammalia</taxon>
        <taxon>Eutheria</taxon>
        <taxon>Euarchontoglires</taxon>
        <taxon>Glires</taxon>
        <taxon>Rodentia</taxon>
        <taxon>Myomorpha</taxon>
        <taxon>Dipodoidea</taxon>
        <taxon>Dipodidae</taxon>
        <taxon>Dipodinae</taxon>
        <taxon>Jaculus</taxon>
    </lineage>
</organism>
<dbReference type="SUPFAM" id="SSF111126">
    <property type="entry name" value="Ligand-binding domain in the NO signalling and Golgi transport"/>
    <property type="match status" value="1"/>
</dbReference>
<dbReference type="GO" id="GO:0005801">
    <property type="term" value="C:cis-Golgi network"/>
    <property type="evidence" value="ECO:0007669"/>
    <property type="project" value="TreeGrafter"/>
</dbReference>
<dbReference type="PANTHER" id="PTHR12817">
    <property type="entry name" value="TRAFFICKING PROTEIN PARTICLE COMPLEX SUBUNIT 6B"/>
    <property type="match status" value="1"/>
</dbReference>
<dbReference type="Proteomes" id="UP000694385">
    <property type="component" value="Unassembled WGS sequence"/>
</dbReference>
<name>A0A8C5KGX5_JACJA</name>
<dbReference type="InterPro" id="IPR024096">
    <property type="entry name" value="NO_sig/Golgi_transp_ligand-bd"/>
</dbReference>
<protein>
    <submittedName>
        <fullName evidence="1">Uncharacterized protein</fullName>
    </submittedName>
</protein>
<evidence type="ECO:0000313" key="2">
    <source>
        <dbReference type="Proteomes" id="UP000694385"/>
    </source>
</evidence>
<dbReference type="PANTHER" id="PTHR12817:SF2">
    <property type="entry name" value="TRAFFICKING PROTEIN PARTICLE COMPLEX SUBUNIT 6A"/>
    <property type="match status" value="1"/>
</dbReference>
<dbReference type="GO" id="GO:0005802">
    <property type="term" value="C:trans-Golgi network"/>
    <property type="evidence" value="ECO:0007669"/>
    <property type="project" value="TreeGrafter"/>
</dbReference>
<proteinExistence type="predicted"/>
<dbReference type="GO" id="GO:0006888">
    <property type="term" value="P:endoplasmic reticulum to Golgi vesicle-mediated transport"/>
    <property type="evidence" value="ECO:0007669"/>
    <property type="project" value="TreeGrafter"/>
</dbReference>
<dbReference type="Gene3D" id="3.30.1380.20">
    <property type="entry name" value="Trafficking protein particle complex subunit 3"/>
    <property type="match status" value="2"/>
</dbReference>
<dbReference type="GO" id="GO:0030008">
    <property type="term" value="C:TRAPP complex"/>
    <property type="evidence" value="ECO:0007669"/>
    <property type="project" value="TreeGrafter"/>
</dbReference>
<reference evidence="1" key="2">
    <citation type="submission" date="2025-09" db="UniProtKB">
        <authorList>
            <consortium name="Ensembl"/>
        </authorList>
    </citation>
    <scope>IDENTIFICATION</scope>
</reference>
<dbReference type="InterPro" id="IPR037992">
    <property type="entry name" value="TRAPPC6/Trs33"/>
</dbReference>